<keyword evidence="1" id="KW-0472">Membrane</keyword>
<keyword evidence="1" id="KW-1133">Transmembrane helix</keyword>
<keyword evidence="3" id="KW-1185">Reference proteome</keyword>
<dbReference type="Proteomes" id="UP000789759">
    <property type="component" value="Unassembled WGS sequence"/>
</dbReference>
<evidence type="ECO:0000256" key="1">
    <source>
        <dbReference type="SAM" id="Phobius"/>
    </source>
</evidence>
<sequence>MKGVLGIWEDVIGVIINISTIIGVAVVGLVILLLLDHCSWCIVLGILFISQQNNSCTIVEVSY</sequence>
<keyword evidence="1" id="KW-0812">Transmembrane</keyword>
<dbReference type="EMBL" id="CAJVQA010003659">
    <property type="protein sequence ID" value="CAG8580233.1"/>
    <property type="molecule type" value="Genomic_DNA"/>
</dbReference>
<name>A0A9N9BT74_9GLOM</name>
<accession>A0A9N9BT74</accession>
<comment type="caution">
    <text evidence="2">The sequence shown here is derived from an EMBL/GenBank/DDBJ whole genome shotgun (WGS) entry which is preliminary data.</text>
</comment>
<dbReference type="AlphaFoldDB" id="A0A9N9BT74"/>
<evidence type="ECO:0000313" key="2">
    <source>
        <dbReference type="EMBL" id="CAG8580233.1"/>
    </source>
</evidence>
<organism evidence="2 3">
    <name type="scientific">Cetraspora pellucida</name>
    <dbReference type="NCBI Taxonomy" id="1433469"/>
    <lineage>
        <taxon>Eukaryota</taxon>
        <taxon>Fungi</taxon>
        <taxon>Fungi incertae sedis</taxon>
        <taxon>Mucoromycota</taxon>
        <taxon>Glomeromycotina</taxon>
        <taxon>Glomeromycetes</taxon>
        <taxon>Diversisporales</taxon>
        <taxon>Gigasporaceae</taxon>
        <taxon>Cetraspora</taxon>
    </lineage>
</organism>
<feature type="transmembrane region" description="Helical" evidence="1">
    <location>
        <begin position="12"/>
        <end position="35"/>
    </location>
</feature>
<reference evidence="2" key="1">
    <citation type="submission" date="2021-06" db="EMBL/GenBank/DDBJ databases">
        <authorList>
            <person name="Kallberg Y."/>
            <person name="Tangrot J."/>
            <person name="Rosling A."/>
        </authorList>
    </citation>
    <scope>NUCLEOTIDE SEQUENCE</scope>
    <source>
        <strain evidence="2">FL966</strain>
    </source>
</reference>
<protein>
    <submittedName>
        <fullName evidence="2">3971_t:CDS:1</fullName>
    </submittedName>
</protein>
<evidence type="ECO:0000313" key="3">
    <source>
        <dbReference type="Proteomes" id="UP000789759"/>
    </source>
</evidence>
<proteinExistence type="predicted"/>
<gene>
    <name evidence="2" type="ORF">CPELLU_LOCUS6053</name>
</gene>